<protein>
    <submittedName>
        <fullName evidence="1">Uncharacterized protein</fullName>
    </submittedName>
</protein>
<evidence type="ECO:0000313" key="2">
    <source>
        <dbReference type="Proteomes" id="UP001059663"/>
    </source>
</evidence>
<organism evidence="1 2">
    <name type="scientific">Janibacter limosus</name>
    <dbReference type="NCBI Taxonomy" id="53458"/>
    <lineage>
        <taxon>Bacteria</taxon>
        <taxon>Bacillati</taxon>
        <taxon>Actinomycetota</taxon>
        <taxon>Actinomycetes</taxon>
        <taxon>Micrococcales</taxon>
        <taxon>Intrasporangiaceae</taxon>
        <taxon>Janibacter</taxon>
    </lineage>
</organism>
<evidence type="ECO:0000313" key="1">
    <source>
        <dbReference type="EMBL" id="UUZ45225.1"/>
    </source>
</evidence>
<sequence length="66" mass="6783">MSDSDPSRGGPVGHRRRGASSAGRPALSTAGAPAPEDFKDLMRRASTLGLGTTGFSSRPTTPTRGR</sequence>
<dbReference type="EMBL" id="CP087977">
    <property type="protein sequence ID" value="UUZ45225.1"/>
    <property type="molecule type" value="Genomic_DNA"/>
</dbReference>
<reference evidence="1" key="1">
    <citation type="submission" date="2021-11" db="EMBL/GenBank/DDBJ databases">
        <title>Study of the species diversity of bacterial strains isolated from a unique natural object - Shulgan-Tash cave (Bashkiria).</title>
        <authorList>
            <person name="Sazanova A.L."/>
            <person name="Chirak E.R."/>
            <person name="Safronova V.I."/>
        </authorList>
    </citation>
    <scope>NUCLEOTIDE SEQUENCE</scope>
    <source>
        <strain evidence="1">P1</strain>
    </source>
</reference>
<gene>
    <name evidence="1" type="ORF">LP422_02875</name>
</gene>
<proteinExistence type="predicted"/>
<accession>A0AC61U5F1</accession>
<name>A0AC61U5F1_9MICO</name>
<dbReference type="Proteomes" id="UP001059663">
    <property type="component" value="Chromosome"/>
</dbReference>